<dbReference type="SUPFAM" id="SSF56112">
    <property type="entry name" value="Protein kinase-like (PK-like)"/>
    <property type="match status" value="1"/>
</dbReference>
<feature type="domain" description="Protein kinase" evidence="3">
    <location>
        <begin position="204"/>
        <end position="447"/>
    </location>
</feature>
<dbReference type="InterPro" id="IPR011009">
    <property type="entry name" value="Kinase-like_dom_sf"/>
</dbReference>
<dbReference type="InterPro" id="IPR032675">
    <property type="entry name" value="LRR_dom_sf"/>
</dbReference>
<gene>
    <name evidence="4" type="ORF">GCM10009410_12430</name>
</gene>
<dbReference type="PANTHER" id="PTHR48051:SF1">
    <property type="entry name" value="RAS SUPPRESSOR PROTEIN 1"/>
    <property type="match status" value="1"/>
</dbReference>
<organism evidence="4 5">
    <name type="scientific">Shewanella ulleungensis</name>
    <dbReference type="NCBI Taxonomy" id="2282699"/>
    <lineage>
        <taxon>Bacteria</taxon>
        <taxon>Pseudomonadati</taxon>
        <taxon>Pseudomonadota</taxon>
        <taxon>Gammaproteobacteria</taxon>
        <taxon>Alteromonadales</taxon>
        <taxon>Shewanellaceae</taxon>
        <taxon>Shewanella</taxon>
    </lineage>
</organism>
<evidence type="ECO:0000256" key="2">
    <source>
        <dbReference type="ARBA" id="ARBA00022737"/>
    </source>
</evidence>
<protein>
    <submittedName>
        <fullName evidence="4">Protein kinase</fullName>
    </submittedName>
</protein>
<keyword evidence="4" id="KW-0808">Transferase</keyword>
<dbReference type="PROSITE" id="PS50011">
    <property type="entry name" value="PROTEIN_KINASE_DOM"/>
    <property type="match status" value="1"/>
</dbReference>
<keyword evidence="4" id="KW-0418">Kinase</keyword>
<sequence length="447" mass="49526">MQTLQQLNDGLLLGAKRVKIAQGLTEFPGKLFELADTLEVLDLTDNQLTSLPDNFADLHQLKILFLSNNLFDHLPDVLGQCSNLDMIGFKANQIRTVSEASIPKQTRWLILTDNHIEQLPESLGQCHRLEKLALAGNRLTSLPSSMANCHQLALIRLSANQLNELPQWLFTLPKLAWLAFSGNRFSHVEHCDNTRVPTIELSQCSLGKLLGQGASGLIYQARLHTSPKTSASALAAIAQDDVAIKLFKGMITSDGYPADELDCCLTAGEHPNLINVLAQINQPDQLGLVMQLIPPSYANLGLPPSLQTCSRDTFEVHTSFTWQRIVKIGSQMADTLAHLHQNGISHGDIYAHNIMINPQDNVLFGDFGAASNLNKFTPEYQQLMQAIEVRAFGCLLDDMLNLIELNPVDNTQSVQTLRLIQLAQECMQTNIASRPNFKRIHQQLASM</sequence>
<dbReference type="InterPro" id="IPR003591">
    <property type="entry name" value="Leu-rich_rpt_typical-subtyp"/>
</dbReference>
<proteinExistence type="predicted"/>
<evidence type="ECO:0000259" key="3">
    <source>
        <dbReference type="PROSITE" id="PS50011"/>
    </source>
</evidence>
<dbReference type="RefSeq" id="WP_188954370.1">
    <property type="nucleotide sequence ID" value="NZ_BMQW01000002.1"/>
</dbReference>
<keyword evidence="1" id="KW-0433">Leucine-rich repeat</keyword>
<dbReference type="InterPro" id="IPR001611">
    <property type="entry name" value="Leu-rich_rpt"/>
</dbReference>
<dbReference type="GO" id="GO:0016301">
    <property type="term" value="F:kinase activity"/>
    <property type="evidence" value="ECO:0007669"/>
    <property type="project" value="UniProtKB-KW"/>
</dbReference>
<dbReference type="InterPro" id="IPR050216">
    <property type="entry name" value="LRR_domain-containing"/>
</dbReference>
<reference evidence="5" key="1">
    <citation type="journal article" date="2019" name="Int. J. Syst. Evol. Microbiol.">
        <title>The Global Catalogue of Microorganisms (GCM) 10K type strain sequencing project: providing services to taxonomists for standard genome sequencing and annotation.</title>
        <authorList>
            <consortium name="The Broad Institute Genomics Platform"/>
            <consortium name="The Broad Institute Genome Sequencing Center for Infectious Disease"/>
            <person name="Wu L."/>
            <person name="Ma J."/>
        </authorList>
    </citation>
    <scope>NUCLEOTIDE SEQUENCE [LARGE SCALE GENOMIC DNA]</scope>
    <source>
        <strain evidence="5">JCM 32305</strain>
    </source>
</reference>
<dbReference type="SMART" id="SM00364">
    <property type="entry name" value="LRR_BAC"/>
    <property type="match status" value="5"/>
</dbReference>
<dbReference type="Pfam" id="PF07714">
    <property type="entry name" value="PK_Tyr_Ser-Thr"/>
    <property type="match status" value="1"/>
</dbReference>
<dbReference type="SUPFAM" id="SSF52058">
    <property type="entry name" value="L domain-like"/>
    <property type="match status" value="1"/>
</dbReference>
<keyword evidence="2" id="KW-0677">Repeat</keyword>
<dbReference type="Pfam" id="PF13855">
    <property type="entry name" value="LRR_8"/>
    <property type="match status" value="2"/>
</dbReference>
<dbReference type="SMART" id="SM00369">
    <property type="entry name" value="LRR_TYP"/>
    <property type="match status" value="5"/>
</dbReference>
<evidence type="ECO:0000313" key="4">
    <source>
        <dbReference type="EMBL" id="GGP81076.1"/>
    </source>
</evidence>
<accession>A0ABQ2QIZ9</accession>
<dbReference type="InterPro" id="IPR001245">
    <property type="entry name" value="Ser-Thr/Tyr_kinase_cat_dom"/>
</dbReference>
<comment type="caution">
    <text evidence="4">The sequence shown here is derived from an EMBL/GenBank/DDBJ whole genome shotgun (WGS) entry which is preliminary data.</text>
</comment>
<dbReference type="Gene3D" id="1.10.510.10">
    <property type="entry name" value="Transferase(Phosphotransferase) domain 1"/>
    <property type="match status" value="1"/>
</dbReference>
<dbReference type="InterPro" id="IPR000719">
    <property type="entry name" value="Prot_kinase_dom"/>
</dbReference>
<dbReference type="Gene3D" id="3.80.10.10">
    <property type="entry name" value="Ribonuclease Inhibitor"/>
    <property type="match status" value="2"/>
</dbReference>
<dbReference type="Proteomes" id="UP000654004">
    <property type="component" value="Unassembled WGS sequence"/>
</dbReference>
<evidence type="ECO:0000313" key="5">
    <source>
        <dbReference type="Proteomes" id="UP000654004"/>
    </source>
</evidence>
<dbReference type="EMBL" id="BMQW01000002">
    <property type="protein sequence ID" value="GGP81076.1"/>
    <property type="molecule type" value="Genomic_DNA"/>
</dbReference>
<dbReference type="PANTHER" id="PTHR48051">
    <property type="match status" value="1"/>
</dbReference>
<dbReference type="PROSITE" id="PS51450">
    <property type="entry name" value="LRR"/>
    <property type="match status" value="2"/>
</dbReference>
<dbReference type="Gene3D" id="3.30.200.20">
    <property type="entry name" value="Phosphorylase Kinase, domain 1"/>
    <property type="match status" value="1"/>
</dbReference>
<keyword evidence="5" id="KW-1185">Reference proteome</keyword>
<name>A0ABQ2QIZ9_9GAMM</name>
<evidence type="ECO:0000256" key="1">
    <source>
        <dbReference type="ARBA" id="ARBA00022614"/>
    </source>
</evidence>